<feature type="compositionally biased region" description="Polar residues" evidence="1">
    <location>
        <begin position="10"/>
        <end position="24"/>
    </location>
</feature>
<name>A0ABN7RY68_OIKDI</name>
<reference evidence="2 3" key="1">
    <citation type="submission" date="2021-04" db="EMBL/GenBank/DDBJ databases">
        <authorList>
            <person name="Bliznina A."/>
        </authorList>
    </citation>
    <scope>NUCLEOTIDE SEQUENCE [LARGE SCALE GENOMIC DNA]</scope>
</reference>
<feature type="region of interest" description="Disordered" evidence="1">
    <location>
        <begin position="1"/>
        <end position="53"/>
    </location>
</feature>
<dbReference type="Proteomes" id="UP001158576">
    <property type="component" value="Chromosome PAR"/>
</dbReference>
<organism evidence="2 3">
    <name type="scientific">Oikopleura dioica</name>
    <name type="common">Tunicate</name>
    <dbReference type="NCBI Taxonomy" id="34765"/>
    <lineage>
        <taxon>Eukaryota</taxon>
        <taxon>Metazoa</taxon>
        <taxon>Chordata</taxon>
        <taxon>Tunicata</taxon>
        <taxon>Appendicularia</taxon>
        <taxon>Copelata</taxon>
        <taxon>Oikopleuridae</taxon>
        <taxon>Oikopleura</taxon>
    </lineage>
</organism>
<sequence>MIAGERPPSSLVQTERPSTSSGSRPRNYDRPWMSQSMTFDRKPTQVGRPDNNLDLGIQSRKATFQNAMKSADTAKIDTEVKKISQTASKKIITQGKRQVREESEEIKLDIRIAQPSAPKPKVDVKAQVESSRSKKNAPTGKPTTTVAANPLNKVTKQVTINQAHEVPTPNEVAIAENPYDLQMEGVKVTETELKRHAGMNKPNPTQNYPPVRAPSARHSKTQSDIDLENFLSTQQKYASPAMSQRSEFSQFSISNLETKEWKFALN</sequence>
<proteinExistence type="predicted"/>
<keyword evidence="3" id="KW-1185">Reference proteome</keyword>
<evidence type="ECO:0000313" key="2">
    <source>
        <dbReference type="EMBL" id="CAG5088412.1"/>
    </source>
</evidence>
<protein>
    <submittedName>
        <fullName evidence="2">Oidioi.mRNA.OKI2018_I69.PAR.g11833.t1.cds</fullName>
    </submittedName>
</protein>
<evidence type="ECO:0000313" key="3">
    <source>
        <dbReference type="Proteomes" id="UP001158576"/>
    </source>
</evidence>
<gene>
    <name evidence="2" type="ORF">OKIOD_LOCUS3391</name>
</gene>
<dbReference type="EMBL" id="OU015568">
    <property type="protein sequence ID" value="CAG5088412.1"/>
    <property type="molecule type" value="Genomic_DNA"/>
</dbReference>
<evidence type="ECO:0000256" key="1">
    <source>
        <dbReference type="SAM" id="MobiDB-lite"/>
    </source>
</evidence>
<feature type="region of interest" description="Disordered" evidence="1">
    <location>
        <begin position="114"/>
        <end position="149"/>
    </location>
</feature>
<accession>A0ABN7RY68</accession>
<feature type="region of interest" description="Disordered" evidence="1">
    <location>
        <begin position="195"/>
        <end position="223"/>
    </location>
</feature>